<protein>
    <submittedName>
        <fullName evidence="1">Alpha/beta hydrolase-fold protein</fullName>
    </submittedName>
</protein>
<dbReference type="PROSITE" id="PS51257">
    <property type="entry name" value="PROKAR_LIPOPROTEIN"/>
    <property type="match status" value="1"/>
</dbReference>
<dbReference type="Proteomes" id="UP001221411">
    <property type="component" value="Unassembled WGS sequence"/>
</dbReference>
<dbReference type="PANTHER" id="PTHR48098">
    <property type="entry name" value="ENTEROCHELIN ESTERASE-RELATED"/>
    <property type="match status" value="1"/>
</dbReference>
<dbReference type="SUPFAM" id="SSF81296">
    <property type="entry name" value="E set domains"/>
    <property type="match status" value="1"/>
</dbReference>
<name>A0ABT5F5I3_9BACT</name>
<dbReference type="InterPro" id="IPR014756">
    <property type="entry name" value="Ig_E-set"/>
</dbReference>
<dbReference type="InterPro" id="IPR050583">
    <property type="entry name" value="Mycobacterial_A85_antigen"/>
</dbReference>
<keyword evidence="1" id="KW-0378">Hydrolase</keyword>
<proteinExistence type="predicted"/>
<dbReference type="GO" id="GO:0016787">
    <property type="term" value="F:hydrolase activity"/>
    <property type="evidence" value="ECO:0007669"/>
    <property type="project" value="UniProtKB-KW"/>
</dbReference>
<dbReference type="RefSeq" id="WP_271929119.1">
    <property type="nucleotide sequence ID" value="NZ_JAQNDO010000001.1"/>
</dbReference>
<dbReference type="EMBL" id="JAQNDO010000001">
    <property type="protein sequence ID" value="MDC0749359.1"/>
    <property type="molecule type" value="Genomic_DNA"/>
</dbReference>
<evidence type="ECO:0000313" key="2">
    <source>
        <dbReference type="Proteomes" id="UP001221411"/>
    </source>
</evidence>
<dbReference type="SUPFAM" id="SSF53474">
    <property type="entry name" value="alpha/beta-Hydrolases"/>
    <property type="match status" value="1"/>
</dbReference>
<dbReference type="InterPro" id="IPR029058">
    <property type="entry name" value="AB_hydrolase_fold"/>
</dbReference>
<accession>A0ABT5F5I3</accession>
<comment type="caution">
    <text evidence="1">The sequence shown here is derived from an EMBL/GenBank/DDBJ whole genome shotgun (WGS) entry which is preliminary data.</text>
</comment>
<gene>
    <name evidence="1" type="ORF">POL67_48975</name>
</gene>
<keyword evidence="2" id="KW-1185">Reference proteome</keyword>
<sequence length="455" mass="47888">MTNARSLGDRVRGSGLLFPTLVALAALIVGCGDGGSGGGAGGSGQGGGGLGGAGGGGAGGTGGAGQGGSSATSLDGLLAELRADLEGTMDKYAGSDGWPVWVEGGHLFVSTDPSLDLVAGDHDGWVGSPMQIDNAGFRWLHRKDVAAGSRYKFTNKTVWEADPWARSYTYDDNGEISLVAPKTAHLDRFFRIGDAQMPERTVNVWVPEGTATHVLYVHDGQNLFDPEAAWGGWMLQDSAPAGMMLVGIDNTGIGRMDEYTHVPDVIDLDENGTVEPWGGKGDAYADFVNGTVRKLVADRYGEPPKVGTMGSSLGGLISFHIADRFPGEYAYAASLSGTMGWGKMGETSTHETMIERYEAHGHRATVLYLDSGGGDAALGQAENEAKCKDTDGDGIKDDVGLGDNACENAQMRDVLVSVGYTLQSDVYHWWEAGASHNEAAWRARVFRPMDLFKGL</sequence>
<reference evidence="1 2" key="1">
    <citation type="submission" date="2022-11" db="EMBL/GenBank/DDBJ databases">
        <title>Minimal conservation of predation-associated metabolite biosynthetic gene clusters underscores biosynthetic potential of Myxococcota including descriptions for ten novel species: Archangium lansinium sp. nov., Myxococcus landrumus sp. nov., Nannocystis bai.</title>
        <authorList>
            <person name="Ahearne A."/>
            <person name="Stevens C."/>
            <person name="Dowd S."/>
        </authorList>
    </citation>
    <scope>NUCLEOTIDE SEQUENCE [LARGE SCALE GENOMIC DNA]</scope>
    <source>
        <strain evidence="1 2">RJM3</strain>
    </source>
</reference>
<dbReference type="InterPro" id="IPR000801">
    <property type="entry name" value="Esterase-like"/>
</dbReference>
<dbReference type="Gene3D" id="3.40.50.1820">
    <property type="entry name" value="alpha/beta hydrolase"/>
    <property type="match status" value="1"/>
</dbReference>
<dbReference type="PANTHER" id="PTHR48098:SF6">
    <property type="entry name" value="FERRI-BACILLIBACTIN ESTERASE BESA"/>
    <property type="match status" value="1"/>
</dbReference>
<evidence type="ECO:0000313" key="1">
    <source>
        <dbReference type="EMBL" id="MDC0749359.1"/>
    </source>
</evidence>
<organism evidence="1 2">
    <name type="scientific">Polyangium mundeleinium</name>
    <dbReference type="NCBI Taxonomy" id="2995306"/>
    <lineage>
        <taxon>Bacteria</taxon>
        <taxon>Pseudomonadati</taxon>
        <taxon>Myxococcota</taxon>
        <taxon>Polyangia</taxon>
        <taxon>Polyangiales</taxon>
        <taxon>Polyangiaceae</taxon>
        <taxon>Polyangium</taxon>
    </lineage>
</organism>
<dbReference type="Pfam" id="PF00756">
    <property type="entry name" value="Esterase"/>
    <property type="match status" value="1"/>
</dbReference>